<dbReference type="InterPro" id="IPR002358">
    <property type="entry name" value="Ribosomal_uL6_CS"/>
</dbReference>
<dbReference type="PRINTS" id="PR00059">
    <property type="entry name" value="RIBOSOMALL6"/>
</dbReference>
<reference evidence="8 9" key="1">
    <citation type="journal article" date="2016" name="Nat. Commun.">
        <title>Thousands of microbial genomes shed light on interconnected biogeochemical processes in an aquifer system.</title>
        <authorList>
            <person name="Anantharaman K."/>
            <person name="Brown C.T."/>
            <person name="Hug L.A."/>
            <person name="Sharon I."/>
            <person name="Castelle C.J."/>
            <person name="Probst A.J."/>
            <person name="Thomas B.C."/>
            <person name="Singh A."/>
            <person name="Wilkins M.J."/>
            <person name="Karaoz U."/>
            <person name="Brodie E.L."/>
            <person name="Williams K.H."/>
            <person name="Hubbard S.S."/>
            <person name="Banfield J.F."/>
        </authorList>
    </citation>
    <scope>NUCLEOTIDE SEQUENCE [LARGE SCALE GENOMIC DNA]</scope>
</reference>
<comment type="function">
    <text evidence="4 6">This protein binds to the 23S rRNA, and is important in its secondary structure. It is located near the subunit interface in the base of the L7/L12 stalk, and near the tRNA binding site of the peptidyltransferase center.</text>
</comment>
<evidence type="ECO:0000256" key="1">
    <source>
        <dbReference type="ARBA" id="ARBA00009356"/>
    </source>
</evidence>
<feature type="domain" description="Large ribosomal subunit protein uL6 alpha-beta" evidence="7">
    <location>
        <begin position="13"/>
        <end position="82"/>
    </location>
</feature>
<accession>A0A1F4WKZ5</accession>
<dbReference type="GO" id="GO:0022625">
    <property type="term" value="C:cytosolic large ribosomal subunit"/>
    <property type="evidence" value="ECO:0007669"/>
    <property type="project" value="UniProtKB-UniRule"/>
</dbReference>
<keyword evidence="4 6" id="KW-0694">RNA-binding</keyword>
<dbReference type="AlphaFoldDB" id="A0A1F4WKZ5"/>
<dbReference type="InterPro" id="IPR020040">
    <property type="entry name" value="Ribosomal_uL6_a/b-dom"/>
</dbReference>
<feature type="domain" description="Large ribosomal subunit protein uL6 alpha-beta" evidence="7">
    <location>
        <begin position="90"/>
        <end position="165"/>
    </location>
</feature>
<keyword evidence="4 6" id="KW-0699">rRNA-binding</keyword>
<gene>
    <name evidence="4" type="primary">rplF</name>
    <name evidence="8" type="ORF">A2415_00535</name>
</gene>
<sequence length="180" mass="19530">MSRIGNKPIEIKAGVTINQTDDVVKVTGPKGTLEIKLRPEVGISIKEGILHVEEKKPSKKTSAFMGMTRALLNNMVNGVTEGFEKKLELVGVGYRAKQNGTDGAVLSVGYSHPVDFKAPNGVQIEVIDNQFISVKGADKQLVGLTASKMRKVRKPEPYKGKGIKYAGEVIRRKQGKTGKV</sequence>
<dbReference type="InterPro" id="IPR000702">
    <property type="entry name" value="Ribosomal_uL6-like"/>
</dbReference>
<evidence type="ECO:0000256" key="2">
    <source>
        <dbReference type="ARBA" id="ARBA00022980"/>
    </source>
</evidence>
<dbReference type="SUPFAM" id="SSF56053">
    <property type="entry name" value="Ribosomal protein L6"/>
    <property type="match status" value="2"/>
</dbReference>
<evidence type="ECO:0000256" key="3">
    <source>
        <dbReference type="ARBA" id="ARBA00023274"/>
    </source>
</evidence>
<evidence type="ECO:0000259" key="7">
    <source>
        <dbReference type="Pfam" id="PF00347"/>
    </source>
</evidence>
<evidence type="ECO:0000256" key="5">
    <source>
        <dbReference type="RuleBase" id="RU003869"/>
    </source>
</evidence>
<dbReference type="PANTHER" id="PTHR11655">
    <property type="entry name" value="60S/50S RIBOSOMAL PROTEIN L6/L9"/>
    <property type="match status" value="1"/>
</dbReference>
<dbReference type="FunFam" id="3.90.930.12:FF:000001">
    <property type="entry name" value="50S ribosomal protein L6"/>
    <property type="match status" value="1"/>
</dbReference>
<evidence type="ECO:0000256" key="4">
    <source>
        <dbReference type="HAMAP-Rule" id="MF_01365"/>
    </source>
</evidence>
<dbReference type="Proteomes" id="UP000179113">
    <property type="component" value="Unassembled WGS sequence"/>
</dbReference>
<dbReference type="GO" id="GO:0002181">
    <property type="term" value="P:cytoplasmic translation"/>
    <property type="evidence" value="ECO:0007669"/>
    <property type="project" value="TreeGrafter"/>
</dbReference>
<dbReference type="GO" id="GO:0019843">
    <property type="term" value="F:rRNA binding"/>
    <property type="evidence" value="ECO:0007669"/>
    <property type="project" value="UniProtKB-UniRule"/>
</dbReference>
<proteinExistence type="inferred from homology"/>
<dbReference type="InterPro" id="IPR019906">
    <property type="entry name" value="Ribosomal_uL6_bac-type"/>
</dbReference>
<evidence type="ECO:0000256" key="6">
    <source>
        <dbReference type="RuleBase" id="RU003870"/>
    </source>
</evidence>
<keyword evidence="3 4" id="KW-0687">Ribonucleoprotein</keyword>
<dbReference type="NCBIfam" id="TIGR03654">
    <property type="entry name" value="L6_bact"/>
    <property type="match status" value="1"/>
</dbReference>
<dbReference type="PIRSF" id="PIRSF002162">
    <property type="entry name" value="Ribosomal_L6"/>
    <property type="match status" value="1"/>
</dbReference>
<dbReference type="Pfam" id="PF00347">
    <property type="entry name" value="Ribosomal_L6"/>
    <property type="match status" value="2"/>
</dbReference>
<dbReference type="PROSITE" id="PS00525">
    <property type="entry name" value="RIBOSOMAL_L6_1"/>
    <property type="match status" value="1"/>
</dbReference>
<comment type="similarity">
    <text evidence="1 4 5">Belongs to the universal ribosomal protein uL6 family.</text>
</comment>
<dbReference type="PANTHER" id="PTHR11655:SF14">
    <property type="entry name" value="LARGE RIBOSOMAL SUBUNIT PROTEIN UL6M"/>
    <property type="match status" value="1"/>
</dbReference>
<dbReference type="Gene3D" id="3.90.930.12">
    <property type="entry name" value="Ribosomal protein L6, alpha-beta domain"/>
    <property type="match status" value="2"/>
</dbReference>
<organism evidence="8 9">
    <name type="scientific">candidate division WWE3 bacterium RIFOXYC1_FULL_39_7</name>
    <dbReference type="NCBI Taxonomy" id="1802643"/>
    <lineage>
        <taxon>Bacteria</taxon>
        <taxon>Katanobacteria</taxon>
    </lineage>
</organism>
<name>A0A1F4WKZ5_UNCKA</name>
<dbReference type="HAMAP" id="MF_01365_B">
    <property type="entry name" value="Ribosomal_uL6_B"/>
    <property type="match status" value="1"/>
</dbReference>
<dbReference type="GO" id="GO:0003735">
    <property type="term" value="F:structural constituent of ribosome"/>
    <property type="evidence" value="ECO:0007669"/>
    <property type="project" value="UniProtKB-UniRule"/>
</dbReference>
<evidence type="ECO:0000313" key="9">
    <source>
        <dbReference type="Proteomes" id="UP000179113"/>
    </source>
</evidence>
<comment type="subunit">
    <text evidence="4">Part of the 50S ribosomal subunit.</text>
</comment>
<keyword evidence="2 4" id="KW-0689">Ribosomal protein</keyword>
<comment type="caution">
    <text evidence="8">The sequence shown here is derived from an EMBL/GenBank/DDBJ whole genome shotgun (WGS) entry which is preliminary data.</text>
</comment>
<dbReference type="EMBL" id="MEWA01000010">
    <property type="protein sequence ID" value="OGC70070.1"/>
    <property type="molecule type" value="Genomic_DNA"/>
</dbReference>
<dbReference type="InterPro" id="IPR036789">
    <property type="entry name" value="Ribosomal_uL6-like_a/b-dom_sf"/>
</dbReference>
<evidence type="ECO:0000313" key="8">
    <source>
        <dbReference type="EMBL" id="OGC70070.1"/>
    </source>
</evidence>
<protein>
    <recommendedName>
        <fullName evidence="4">Large ribosomal subunit protein uL6</fullName>
    </recommendedName>
</protein>